<keyword evidence="3" id="KW-1185">Reference proteome</keyword>
<dbReference type="GO" id="GO:0035438">
    <property type="term" value="F:cyclic-di-GMP binding"/>
    <property type="evidence" value="ECO:0007669"/>
    <property type="project" value="InterPro"/>
</dbReference>
<dbReference type="AlphaFoldDB" id="A0A5B8S3X8"/>
<sequence length="114" mass="12984">MLPTDETPEDAPRVLIERKDPRRPIKTEALIRNITQGHIGGHLLDISEHGCKIDLFNTSARPGQFVTIKLDNMESWTGRVRWVNDRIVGVEFDRALHSAVVDHLSRSRMSVQFA</sequence>
<evidence type="ECO:0000313" key="3">
    <source>
        <dbReference type="Proteomes" id="UP000321172"/>
    </source>
</evidence>
<gene>
    <name evidence="2" type="ORF">FRF71_08775</name>
</gene>
<dbReference type="EMBL" id="CP042345">
    <property type="protein sequence ID" value="QEA16219.1"/>
    <property type="molecule type" value="Genomic_DNA"/>
</dbReference>
<dbReference type="InterPro" id="IPR009875">
    <property type="entry name" value="PilZ_domain"/>
</dbReference>
<dbReference type="SUPFAM" id="SSF141371">
    <property type="entry name" value="PilZ domain-like"/>
    <property type="match status" value="1"/>
</dbReference>
<protein>
    <submittedName>
        <fullName evidence="2">PilZ domain-containing protein</fullName>
    </submittedName>
</protein>
<organism evidence="2 3">
    <name type="scientific">Novosphingobium ginsenosidimutans</name>
    <dbReference type="NCBI Taxonomy" id="1176536"/>
    <lineage>
        <taxon>Bacteria</taxon>
        <taxon>Pseudomonadati</taxon>
        <taxon>Pseudomonadota</taxon>
        <taxon>Alphaproteobacteria</taxon>
        <taxon>Sphingomonadales</taxon>
        <taxon>Sphingomonadaceae</taxon>
        <taxon>Novosphingobium</taxon>
    </lineage>
</organism>
<name>A0A5B8S3X8_9SPHN</name>
<dbReference type="OrthoDB" id="9795572at2"/>
<dbReference type="Pfam" id="PF07238">
    <property type="entry name" value="PilZ"/>
    <property type="match status" value="1"/>
</dbReference>
<feature type="domain" description="PilZ" evidence="1">
    <location>
        <begin position="18"/>
        <end position="98"/>
    </location>
</feature>
<reference evidence="2 3" key="1">
    <citation type="journal article" date="2013" name="J. Microbiol. Biotechnol.">
        <title>Novosphingobium ginsenosidimutans sp. nov., with the ability to convert ginsenoside.</title>
        <authorList>
            <person name="Kim J.K."/>
            <person name="He D."/>
            <person name="Liu Q.M."/>
            <person name="Park H.Y."/>
            <person name="Jung M.S."/>
            <person name="Yoon M.H."/>
            <person name="Kim S.C."/>
            <person name="Im W.T."/>
        </authorList>
    </citation>
    <scope>NUCLEOTIDE SEQUENCE [LARGE SCALE GENOMIC DNA]</scope>
    <source>
        <strain evidence="2 3">FW-6</strain>
    </source>
</reference>
<evidence type="ECO:0000313" key="2">
    <source>
        <dbReference type="EMBL" id="QEA16219.1"/>
    </source>
</evidence>
<accession>A0A5B8S3X8</accession>
<dbReference type="KEGG" id="ngf:FRF71_08775"/>
<proteinExistence type="predicted"/>
<dbReference type="RefSeq" id="WP_147090300.1">
    <property type="nucleotide sequence ID" value="NZ_BAABJD010000006.1"/>
</dbReference>
<dbReference type="Proteomes" id="UP000321172">
    <property type="component" value="Chromosome"/>
</dbReference>
<dbReference type="Gene3D" id="2.40.10.220">
    <property type="entry name" value="predicted glycosyltransferase like domains"/>
    <property type="match status" value="1"/>
</dbReference>
<evidence type="ECO:0000259" key="1">
    <source>
        <dbReference type="Pfam" id="PF07238"/>
    </source>
</evidence>